<dbReference type="Proteomes" id="UP000789375">
    <property type="component" value="Unassembled WGS sequence"/>
</dbReference>
<organism evidence="1 2">
    <name type="scientific">Funneliformis mosseae</name>
    <name type="common">Endomycorrhizal fungus</name>
    <name type="synonym">Glomus mosseae</name>
    <dbReference type="NCBI Taxonomy" id="27381"/>
    <lineage>
        <taxon>Eukaryota</taxon>
        <taxon>Fungi</taxon>
        <taxon>Fungi incertae sedis</taxon>
        <taxon>Mucoromycota</taxon>
        <taxon>Glomeromycotina</taxon>
        <taxon>Glomeromycetes</taxon>
        <taxon>Glomerales</taxon>
        <taxon>Glomeraceae</taxon>
        <taxon>Funneliformis</taxon>
    </lineage>
</organism>
<reference evidence="1" key="1">
    <citation type="submission" date="2021-06" db="EMBL/GenBank/DDBJ databases">
        <authorList>
            <person name="Kallberg Y."/>
            <person name="Tangrot J."/>
            <person name="Rosling A."/>
        </authorList>
    </citation>
    <scope>NUCLEOTIDE SEQUENCE</scope>
    <source>
        <strain evidence="1">87-6 pot B 2015</strain>
    </source>
</reference>
<name>A0A9N9H2J5_FUNMO</name>
<protein>
    <submittedName>
        <fullName evidence="1">12993_t:CDS:1</fullName>
    </submittedName>
</protein>
<comment type="caution">
    <text evidence="1">The sequence shown here is derived from an EMBL/GenBank/DDBJ whole genome shotgun (WGS) entry which is preliminary data.</text>
</comment>
<sequence>MDSIEKDSIEKSSTIGSDENYLISDIECTNLVPCILIDIFDRQIKRCPNYTKPGHTLCVCMSHFTFDQNRLHKKNQKQIRSVEEIYIYRYRNIQVPYVGLQVCSAFNDDNRIAKKNNNNTNQAARYICSQEHNHDTIDALKLLGR</sequence>
<dbReference type="AlphaFoldDB" id="A0A9N9H2J5"/>
<accession>A0A9N9H2J5</accession>
<evidence type="ECO:0000313" key="1">
    <source>
        <dbReference type="EMBL" id="CAG8648356.1"/>
    </source>
</evidence>
<keyword evidence="2" id="KW-1185">Reference proteome</keyword>
<gene>
    <name evidence="1" type="ORF">FMOSSE_LOCUS11345</name>
</gene>
<evidence type="ECO:0000313" key="2">
    <source>
        <dbReference type="Proteomes" id="UP000789375"/>
    </source>
</evidence>
<dbReference type="EMBL" id="CAJVPP010004347">
    <property type="protein sequence ID" value="CAG8648356.1"/>
    <property type="molecule type" value="Genomic_DNA"/>
</dbReference>
<proteinExistence type="predicted"/>